<sequence length="269" mass="29570">MAQRSTDHRMHNNDNIKQVGRPFRHVGSEGRDRGGGGGERWGGGLRAQTEVSKREEREEGSSKDVPEGLSNSNKGTDSPPPPAVFPLRSLLLSIIKVPPPLAILTLKSNETTATYNCLNARQYKAVIIEGFLLNLASRTAYGIDLSATTTLLQVLRSKCINLIKHVSLSAISSLASFSRRDRCVKAPQLVIRNYVDETPHAGTNRRVELKGTEQTRAEHNCASVDGWAEMLRSGSRNCTDWSVSGQTSPEGILTGVELPKKRFGRRRQV</sequence>
<name>A0AAV9ZZ00_9AGAR</name>
<feature type="compositionally biased region" description="Basic and acidic residues" evidence="1">
    <location>
        <begin position="1"/>
        <end position="14"/>
    </location>
</feature>
<comment type="caution">
    <text evidence="2">The sequence shown here is derived from an EMBL/GenBank/DDBJ whole genome shotgun (WGS) entry which is preliminary data.</text>
</comment>
<dbReference type="AlphaFoldDB" id="A0AAV9ZZ00"/>
<organism evidence="2 3">
    <name type="scientific">Favolaschia claudopus</name>
    <dbReference type="NCBI Taxonomy" id="2862362"/>
    <lineage>
        <taxon>Eukaryota</taxon>
        <taxon>Fungi</taxon>
        <taxon>Dikarya</taxon>
        <taxon>Basidiomycota</taxon>
        <taxon>Agaricomycotina</taxon>
        <taxon>Agaricomycetes</taxon>
        <taxon>Agaricomycetidae</taxon>
        <taxon>Agaricales</taxon>
        <taxon>Marasmiineae</taxon>
        <taxon>Mycenaceae</taxon>
        <taxon>Favolaschia</taxon>
    </lineage>
</organism>
<accession>A0AAV9ZZ00</accession>
<evidence type="ECO:0000313" key="2">
    <source>
        <dbReference type="EMBL" id="KAK6996155.1"/>
    </source>
</evidence>
<dbReference type="EMBL" id="JAWWNJ010000099">
    <property type="protein sequence ID" value="KAK6996155.1"/>
    <property type="molecule type" value="Genomic_DNA"/>
</dbReference>
<protein>
    <submittedName>
        <fullName evidence="2">Uncharacterized protein</fullName>
    </submittedName>
</protein>
<proteinExistence type="predicted"/>
<evidence type="ECO:0000256" key="1">
    <source>
        <dbReference type="SAM" id="MobiDB-lite"/>
    </source>
</evidence>
<keyword evidence="3" id="KW-1185">Reference proteome</keyword>
<feature type="region of interest" description="Disordered" evidence="1">
    <location>
        <begin position="1"/>
        <end position="82"/>
    </location>
</feature>
<feature type="compositionally biased region" description="Gly residues" evidence="1">
    <location>
        <begin position="35"/>
        <end position="45"/>
    </location>
</feature>
<gene>
    <name evidence="2" type="ORF">R3P38DRAFT_2800181</name>
</gene>
<dbReference type="Proteomes" id="UP001362999">
    <property type="component" value="Unassembled WGS sequence"/>
</dbReference>
<evidence type="ECO:0000313" key="3">
    <source>
        <dbReference type="Proteomes" id="UP001362999"/>
    </source>
</evidence>
<reference evidence="2 3" key="1">
    <citation type="journal article" date="2024" name="J Genomics">
        <title>Draft genome sequencing and assembly of Favolaschia claudopus CIRM-BRFM 2984 isolated from oak limbs.</title>
        <authorList>
            <person name="Navarro D."/>
            <person name="Drula E."/>
            <person name="Chaduli D."/>
            <person name="Cazenave R."/>
            <person name="Ahrendt S."/>
            <person name="Wang J."/>
            <person name="Lipzen A."/>
            <person name="Daum C."/>
            <person name="Barry K."/>
            <person name="Grigoriev I.V."/>
            <person name="Favel A."/>
            <person name="Rosso M.N."/>
            <person name="Martin F."/>
        </authorList>
    </citation>
    <scope>NUCLEOTIDE SEQUENCE [LARGE SCALE GENOMIC DNA]</scope>
    <source>
        <strain evidence="2 3">CIRM-BRFM 2984</strain>
    </source>
</reference>
<feature type="compositionally biased region" description="Basic and acidic residues" evidence="1">
    <location>
        <begin position="51"/>
        <end position="66"/>
    </location>
</feature>